<sequence>MENISRKSFLNQFLGLSAFAVLSPYISKAQCEKITEEDFYQKTVQANSKEVAKILQVLASDIIDIRRRLGYDLANLSAAFCEPTSPYYQKEELVPFLNKIIRFLLKAQKEDGTLDLGNLASPPDTAFILEPLCVAATILKKNNTASLNEVKSSLKVFILKAGEALRTGGIHTPNHRWVVSAALSQINALFPNPAYVSRIDEWLSEGIYNDSEGHYLERSMIYSEVIDRCLITMSRLLKRPKLLEPVRKNLNLTYFYMEPNGDLVTNDSRRQDQYLPINILNYYHDYRYLAIKDNNAEFSAITRFIEGIKGFEEKISVDLLPFLLDEPFYLKPLPAPQNPSVNFEKFFKTTNLVRIRRNDTTTTLFGGNDFPITIASGRSTNPNFFAFRKGEAILKYMRFSTDFFNTGYFRSHGITHENGKYILHQKIEAPYYQPLPKQFKRADGDYKHSSSTDGRFWNKMDFAHRPQSNIKTLETTITSEEKNGTNELFFQTKGAEGVRVTIELCFKEGGLLSGLKKIEGASNDYLLENGTGEYSYGKDSIKFGEGISKHAKITGLEGEMYSSHFGSLKTEGMRVFLTGITPFEHRFVIG</sequence>
<gene>
    <name evidence="1" type="ORF">SAMN04515674_116131</name>
</gene>
<reference evidence="1 2" key="1">
    <citation type="submission" date="2016-10" db="EMBL/GenBank/DDBJ databases">
        <authorList>
            <person name="de Groot N.N."/>
        </authorList>
    </citation>
    <scope>NUCLEOTIDE SEQUENCE [LARGE SCALE GENOMIC DNA]</scope>
    <source>
        <strain evidence="2">E92,LMG 26720,CCM 7988</strain>
    </source>
</reference>
<keyword evidence="2" id="KW-1185">Reference proteome</keyword>
<dbReference type="AlphaFoldDB" id="A0A1I5Y2G1"/>
<name>A0A1I5Y2G1_9BACT</name>
<dbReference type="RefSeq" id="WP_092019251.1">
    <property type="nucleotide sequence ID" value="NZ_FOXH01000016.1"/>
</dbReference>
<evidence type="ECO:0008006" key="3">
    <source>
        <dbReference type="Google" id="ProtNLM"/>
    </source>
</evidence>
<evidence type="ECO:0000313" key="1">
    <source>
        <dbReference type="EMBL" id="SFQ38451.1"/>
    </source>
</evidence>
<dbReference type="Proteomes" id="UP000199306">
    <property type="component" value="Unassembled WGS sequence"/>
</dbReference>
<dbReference type="OrthoDB" id="1290722at2"/>
<evidence type="ECO:0000313" key="2">
    <source>
        <dbReference type="Proteomes" id="UP000199306"/>
    </source>
</evidence>
<dbReference type="STRING" id="1079859.SAMN04515674_116131"/>
<protein>
    <recommendedName>
        <fullName evidence="3">Heparinase II/III-like protein</fullName>
    </recommendedName>
</protein>
<accession>A0A1I5Y2G1</accession>
<proteinExistence type="predicted"/>
<organism evidence="1 2">
    <name type="scientific">Pseudarcicella hirudinis</name>
    <dbReference type="NCBI Taxonomy" id="1079859"/>
    <lineage>
        <taxon>Bacteria</taxon>
        <taxon>Pseudomonadati</taxon>
        <taxon>Bacteroidota</taxon>
        <taxon>Cytophagia</taxon>
        <taxon>Cytophagales</taxon>
        <taxon>Flectobacillaceae</taxon>
        <taxon>Pseudarcicella</taxon>
    </lineage>
</organism>
<dbReference type="EMBL" id="FOXH01000016">
    <property type="protein sequence ID" value="SFQ38451.1"/>
    <property type="molecule type" value="Genomic_DNA"/>
</dbReference>